<comment type="caution">
    <text evidence="5">The sequence shown here is derived from an EMBL/GenBank/DDBJ whole genome shotgun (WGS) entry which is preliminary data.</text>
</comment>
<sequence length="192" mass="21632">MVRISQSLLKEAGSGLTKTLSEILVCPLSKQPLRYCEASNSLISDTIRVSFPIRGGVPCLVPKEGRIIETDDGLKGIKDALSCGDVIDSCFMKRAKEEGCETSAHPTLDDAAMEREWCSVCLSNVMERKVAQILPCQHEFHKICVERWFHECQNQKTCSICRFWVSDEDCQPTEVLTEEMVIWSTSLHVIDY</sequence>
<keyword evidence="3" id="KW-0863">Zinc-finger</keyword>
<dbReference type="Pfam" id="PF13639">
    <property type="entry name" value="zf-RING_2"/>
    <property type="match status" value="1"/>
</dbReference>
<dbReference type="GO" id="GO:0008270">
    <property type="term" value="F:zinc ion binding"/>
    <property type="evidence" value="ECO:0007669"/>
    <property type="project" value="UniProtKB-KW"/>
</dbReference>
<dbReference type="InterPro" id="IPR005651">
    <property type="entry name" value="Trm112-like"/>
</dbReference>
<dbReference type="InterPro" id="IPR001841">
    <property type="entry name" value="Znf_RING"/>
</dbReference>
<evidence type="ECO:0000256" key="1">
    <source>
        <dbReference type="ARBA" id="ARBA00038479"/>
    </source>
</evidence>
<evidence type="ECO:0000256" key="3">
    <source>
        <dbReference type="PROSITE-ProRule" id="PRU00175"/>
    </source>
</evidence>
<accession>A0AAV6NVZ7</accession>
<dbReference type="Pfam" id="PF03966">
    <property type="entry name" value="Trm112p"/>
    <property type="match status" value="1"/>
</dbReference>
<proteinExistence type="inferred from homology"/>
<keyword evidence="3" id="KW-0862">Zinc</keyword>
<dbReference type="SMART" id="SM00184">
    <property type="entry name" value="RING"/>
    <property type="match status" value="1"/>
</dbReference>
<dbReference type="Proteomes" id="UP000685013">
    <property type="component" value="Chromosome 3"/>
</dbReference>
<dbReference type="PANTHER" id="PTHR33505">
    <property type="entry name" value="ZGC:162634"/>
    <property type="match status" value="1"/>
</dbReference>
<evidence type="ECO:0000313" key="5">
    <source>
        <dbReference type="EMBL" id="KAG6603894.1"/>
    </source>
</evidence>
<evidence type="ECO:0000313" key="6">
    <source>
        <dbReference type="Proteomes" id="UP000685013"/>
    </source>
</evidence>
<dbReference type="PROSITE" id="PS50089">
    <property type="entry name" value="ZF_RING_2"/>
    <property type="match status" value="1"/>
</dbReference>
<organism evidence="5 6">
    <name type="scientific">Cucurbita argyrosperma subsp. sororia</name>
    <dbReference type="NCBI Taxonomy" id="37648"/>
    <lineage>
        <taxon>Eukaryota</taxon>
        <taxon>Viridiplantae</taxon>
        <taxon>Streptophyta</taxon>
        <taxon>Embryophyta</taxon>
        <taxon>Tracheophyta</taxon>
        <taxon>Spermatophyta</taxon>
        <taxon>Magnoliopsida</taxon>
        <taxon>eudicotyledons</taxon>
        <taxon>Gunneridae</taxon>
        <taxon>Pentapetalae</taxon>
        <taxon>rosids</taxon>
        <taxon>fabids</taxon>
        <taxon>Cucurbitales</taxon>
        <taxon>Cucurbitaceae</taxon>
        <taxon>Cucurbiteae</taxon>
        <taxon>Cucurbita</taxon>
    </lineage>
</organism>
<dbReference type="EMBL" id="JAGKQH010000003">
    <property type="protein sequence ID" value="KAG6603894.1"/>
    <property type="molecule type" value="Genomic_DNA"/>
</dbReference>
<protein>
    <recommendedName>
        <fullName evidence="2">Protein preY, mitochondrial</fullName>
    </recommendedName>
</protein>
<evidence type="ECO:0000256" key="2">
    <source>
        <dbReference type="ARBA" id="ARBA00040939"/>
    </source>
</evidence>
<reference evidence="5 6" key="1">
    <citation type="journal article" date="2021" name="Hortic Res">
        <title>The domestication of Cucurbita argyrosperma as revealed by the genome of its wild relative.</title>
        <authorList>
            <person name="Barrera-Redondo J."/>
            <person name="Sanchez-de la Vega G."/>
            <person name="Aguirre-Liguori J.A."/>
            <person name="Castellanos-Morales G."/>
            <person name="Gutierrez-Guerrero Y.T."/>
            <person name="Aguirre-Dugua X."/>
            <person name="Aguirre-Planter E."/>
            <person name="Tenaillon M.I."/>
            <person name="Lira-Saade R."/>
            <person name="Eguiarte L.E."/>
        </authorList>
    </citation>
    <scope>NUCLEOTIDE SEQUENCE [LARGE SCALE GENOMIC DNA]</scope>
    <source>
        <strain evidence="5">JBR-2021</strain>
    </source>
</reference>
<feature type="domain" description="RING-type" evidence="4">
    <location>
        <begin position="118"/>
        <end position="162"/>
    </location>
</feature>
<dbReference type="AlphaFoldDB" id="A0AAV6NVZ7"/>
<gene>
    <name evidence="5" type="ORF">SDJN03_04503</name>
</gene>
<dbReference type="PANTHER" id="PTHR33505:SF4">
    <property type="entry name" value="PROTEIN PREY, MITOCHONDRIAL"/>
    <property type="match status" value="1"/>
</dbReference>
<feature type="non-terminal residue" evidence="5">
    <location>
        <position position="1"/>
    </location>
</feature>
<evidence type="ECO:0000259" key="4">
    <source>
        <dbReference type="PROSITE" id="PS50089"/>
    </source>
</evidence>
<name>A0AAV6NVZ7_9ROSI</name>
<keyword evidence="6" id="KW-1185">Reference proteome</keyword>
<keyword evidence="3" id="KW-0479">Metal-binding</keyword>
<comment type="similarity">
    <text evidence="1">Belongs to the PREY family.</text>
</comment>